<proteinExistence type="predicted"/>
<keyword evidence="2" id="KW-1185">Reference proteome</keyword>
<evidence type="ECO:0000313" key="1">
    <source>
        <dbReference type="EMBL" id="WUN84822.1"/>
    </source>
</evidence>
<reference evidence="1" key="1">
    <citation type="submission" date="2022-10" db="EMBL/GenBank/DDBJ databases">
        <title>The complete genomes of actinobacterial strains from the NBC collection.</title>
        <authorList>
            <person name="Joergensen T.S."/>
            <person name="Alvarez Arevalo M."/>
            <person name="Sterndorff E.B."/>
            <person name="Faurdal D."/>
            <person name="Vuksanovic O."/>
            <person name="Mourched A.-S."/>
            <person name="Charusanti P."/>
            <person name="Shaw S."/>
            <person name="Blin K."/>
            <person name="Weber T."/>
        </authorList>
    </citation>
    <scope>NUCLEOTIDE SEQUENCE</scope>
    <source>
        <strain evidence="1">NBC_00302</strain>
    </source>
</reference>
<evidence type="ECO:0000313" key="2">
    <source>
        <dbReference type="Proteomes" id="UP001432071"/>
    </source>
</evidence>
<accession>A0ABZ1QQ61</accession>
<organism evidence="1 2">
    <name type="scientific">Streptomyces bobili</name>
    <dbReference type="NCBI Taxonomy" id="67280"/>
    <lineage>
        <taxon>Bacteria</taxon>
        <taxon>Bacillati</taxon>
        <taxon>Actinomycetota</taxon>
        <taxon>Actinomycetes</taxon>
        <taxon>Kitasatosporales</taxon>
        <taxon>Streptomycetaceae</taxon>
        <taxon>Streptomyces</taxon>
    </lineage>
</organism>
<protein>
    <recommendedName>
        <fullName evidence="3">Ketohydroxyglutarate aldolase</fullName>
    </recommendedName>
</protein>
<dbReference type="GeneID" id="93759577"/>
<gene>
    <name evidence="1" type="ORF">OHT53_01395</name>
</gene>
<evidence type="ECO:0008006" key="3">
    <source>
        <dbReference type="Google" id="ProtNLM"/>
    </source>
</evidence>
<dbReference type="EMBL" id="CP108038">
    <property type="protein sequence ID" value="WUN84822.1"/>
    <property type="molecule type" value="Genomic_DNA"/>
</dbReference>
<dbReference type="Proteomes" id="UP001432071">
    <property type="component" value="Chromosome"/>
</dbReference>
<name>A0ABZ1QQ61_9ACTN</name>
<sequence>MNGTSGHTPVGVIVAVDPDCFMEAVEGLRRAGLTVTSEQPVLGTLSGTVTEDRINALEAVDGVNSVDRERITRLPRPNSPIQ</sequence>
<dbReference type="RefSeq" id="WP_328733749.1">
    <property type="nucleotide sequence ID" value="NZ_CP108038.1"/>
</dbReference>